<feature type="domain" description="Mutator-like transposase" evidence="1">
    <location>
        <begin position="6"/>
        <end position="141"/>
    </location>
</feature>
<comment type="caution">
    <text evidence="2">The sequence shown here is derived from an EMBL/GenBank/DDBJ whole genome shotgun (WGS) entry which is preliminary data.</text>
</comment>
<dbReference type="OrthoDB" id="8195370at2759"/>
<dbReference type="Proteomes" id="UP000801492">
    <property type="component" value="Unassembled WGS sequence"/>
</dbReference>
<evidence type="ECO:0000313" key="2">
    <source>
        <dbReference type="EMBL" id="KAF2893297.1"/>
    </source>
</evidence>
<evidence type="ECO:0000313" key="3">
    <source>
        <dbReference type="Proteomes" id="UP000801492"/>
    </source>
</evidence>
<dbReference type="Pfam" id="PF20700">
    <property type="entry name" value="Mutator"/>
    <property type="match status" value="1"/>
</dbReference>
<keyword evidence="3" id="KW-1185">Reference proteome</keyword>
<feature type="non-terminal residue" evidence="2">
    <location>
        <position position="1"/>
    </location>
</feature>
<dbReference type="AlphaFoldDB" id="A0A8K0CXR5"/>
<name>A0A8K0CXR5_IGNLU</name>
<evidence type="ECO:0000259" key="1">
    <source>
        <dbReference type="Pfam" id="PF20700"/>
    </source>
</evidence>
<reference evidence="2" key="1">
    <citation type="submission" date="2019-08" db="EMBL/GenBank/DDBJ databases">
        <title>The genome of the North American firefly Photinus pyralis.</title>
        <authorList>
            <consortium name="Photinus pyralis genome working group"/>
            <person name="Fallon T.R."/>
            <person name="Sander Lower S.E."/>
            <person name="Weng J.-K."/>
        </authorList>
    </citation>
    <scope>NUCLEOTIDE SEQUENCE</scope>
    <source>
        <strain evidence="2">TRF0915ILg1</strain>
        <tissue evidence="2">Whole body</tissue>
    </source>
</reference>
<dbReference type="EMBL" id="VTPC01008090">
    <property type="protein sequence ID" value="KAF2893297.1"/>
    <property type="molecule type" value="Genomic_DNA"/>
</dbReference>
<protein>
    <recommendedName>
        <fullName evidence="1">Mutator-like transposase domain-containing protein</fullName>
    </recommendedName>
</protein>
<gene>
    <name evidence="2" type="ORF">ILUMI_12878</name>
</gene>
<organism evidence="2 3">
    <name type="scientific">Ignelater luminosus</name>
    <name type="common">Cucubano</name>
    <name type="synonym">Pyrophorus luminosus</name>
    <dbReference type="NCBI Taxonomy" id="2038154"/>
    <lineage>
        <taxon>Eukaryota</taxon>
        <taxon>Metazoa</taxon>
        <taxon>Ecdysozoa</taxon>
        <taxon>Arthropoda</taxon>
        <taxon>Hexapoda</taxon>
        <taxon>Insecta</taxon>
        <taxon>Pterygota</taxon>
        <taxon>Neoptera</taxon>
        <taxon>Endopterygota</taxon>
        <taxon>Coleoptera</taxon>
        <taxon>Polyphaga</taxon>
        <taxon>Elateriformia</taxon>
        <taxon>Elateroidea</taxon>
        <taxon>Elateridae</taxon>
        <taxon>Agrypninae</taxon>
        <taxon>Pyrophorini</taxon>
        <taxon>Ignelater</taxon>
    </lineage>
</organism>
<accession>A0A8K0CXR5</accession>
<dbReference type="InterPro" id="IPR049012">
    <property type="entry name" value="Mutator_transp_dom"/>
</dbReference>
<sequence>MKQQINHNKHCTVDRLEYFQEKRNGLISSFVYKCNVCDKDMVLETELTTSSKKSMLNYAAVWGTLATGSHYAHLEEFLTVLDVSALSKKVFFKHKRKLGSMWKDSVWEVVEQAGKEKHEIAKTNGDMDADGIPYITVFPDTDSSSAIEQNTIVEGFNNSIKMHNLRYKKFVADEHSSVYNKIKQNVSYGLEIKIDIRNAVNHVFKNCSSCREDMCDQAGETVDDRKRELTNFGAHHPIYCAMGQLLTKVDLLIDNEANNRAELYMSLLA</sequence>
<proteinExistence type="predicted"/>